<evidence type="ECO:0000256" key="3">
    <source>
        <dbReference type="ARBA" id="ARBA00023139"/>
    </source>
</evidence>
<keyword evidence="3" id="KW-0564">Palmitate</keyword>
<dbReference type="Gene3D" id="2.40.128.200">
    <property type="match status" value="1"/>
</dbReference>
<keyword evidence="4" id="KW-0449">Lipoprotein</keyword>
<comment type="caution">
    <text evidence="7">The sequence shown here is derived from an EMBL/GenBank/DDBJ whole genome shotgun (WGS) entry which is preliminary data.</text>
</comment>
<reference evidence="7 8" key="1">
    <citation type="submission" date="2023-05" db="EMBL/GenBank/DDBJ databases">
        <authorList>
            <person name="Gao F."/>
        </authorList>
    </citation>
    <scope>NUCLEOTIDE SEQUENCE [LARGE SCALE GENOMIC DNA]</scope>
    <source>
        <strain evidence="7 8">MIMF12</strain>
    </source>
</reference>
<evidence type="ECO:0000256" key="5">
    <source>
        <dbReference type="SAM" id="MobiDB-lite"/>
    </source>
</evidence>
<feature type="region of interest" description="Disordered" evidence="5">
    <location>
        <begin position="36"/>
        <end position="60"/>
    </location>
</feature>
<dbReference type="InterPro" id="IPR036328">
    <property type="entry name" value="MliC_sf"/>
</dbReference>
<accession>A0ABT7JDQ0</accession>
<evidence type="ECO:0000313" key="8">
    <source>
        <dbReference type="Proteomes" id="UP001302059"/>
    </source>
</evidence>
<proteinExistence type="predicted"/>
<name>A0ABT7JDQ0_9DEIO</name>
<dbReference type="SUPFAM" id="SSF141488">
    <property type="entry name" value="YdhA-like"/>
    <property type="match status" value="1"/>
</dbReference>
<evidence type="ECO:0000256" key="4">
    <source>
        <dbReference type="ARBA" id="ARBA00023288"/>
    </source>
</evidence>
<sequence length="60" mass="6390">MTSLRSGEEGARFAVLRWRGQEHRLAQAISASGARYAGLSGPETDTGRARGLLTGCRSGR</sequence>
<evidence type="ECO:0000313" key="7">
    <source>
        <dbReference type="EMBL" id="MDL2343184.1"/>
    </source>
</evidence>
<dbReference type="InterPro" id="IPR018660">
    <property type="entry name" value="MliC"/>
</dbReference>
<keyword evidence="8" id="KW-1185">Reference proteome</keyword>
<organism evidence="7 8">
    <name type="scientific">Deinococcus rhizophilus</name>
    <dbReference type="NCBI Taxonomy" id="3049544"/>
    <lineage>
        <taxon>Bacteria</taxon>
        <taxon>Thermotogati</taxon>
        <taxon>Deinococcota</taxon>
        <taxon>Deinococci</taxon>
        <taxon>Deinococcales</taxon>
        <taxon>Deinococcaceae</taxon>
        <taxon>Deinococcus</taxon>
    </lineage>
</organism>
<evidence type="ECO:0000259" key="6">
    <source>
        <dbReference type="Pfam" id="PF09864"/>
    </source>
</evidence>
<dbReference type="Pfam" id="PF09864">
    <property type="entry name" value="MliC"/>
    <property type="match status" value="1"/>
</dbReference>
<evidence type="ECO:0000256" key="2">
    <source>
        <dbReference type="ARBA" id="ARBA00023136"/>
    </source>
</evidence>
<keyword evidence="1" id="KW-0732">Signal</keyword>
<keyword evidence="2" id="KW-0472">Membrane</keyword>
<evidence type="ECO:0000256" key="1">
    <source>
        <dbReference type="ARBA" id="ARBA00022729"/>
    </source>
</evidence>
<protein>
    <submittedName>
        <fullName evidence="7">MliC family protein</fullName>
    </submittedName>
</protein>
<dbReference type="Proteomes" id="UP001302059">
    <property type="component" value="Unassembled WGS sequence"/>
</dbReference>
<feature type="domain" description="C-type lysozyme inhibitor" evidence="6">
    <location>
        <begin position="10"/>
        <end position="37"/>
    </location>
</feature>
<dbReference type="EMBL" id="JASNGB010000014">
    <property type="protein sequence ID" value="MDL2343184.1"/>
    <property type="molecule type" value="Genomic_DNA"/>
</dbReference>
<gene>
    <name evidence="7" type="ORF">QOL99_03370</name>
</gene>